<comment type="caution">
    <text evidence="2">The sequence shown here is derived from an EMBL/GenBank/DDBJ whole genome shotgun (WGS) entry which is preliminary data.</text>
</comment>
<organism evidence="2 3">
    <name type="scientific">Achlya hypogyna</name>
    <name type="common">Oomycete</name>
    <name type="synonym">Protoachlya hypogyna</name>
    <dbReference type="NCBI Taxonomy" id="1202772"/>
    <lineage>
        <taxon>Eukaryota</taxon>
        <taxon>Sar</taxon>
        <taxon>Stramenopiles</taxon>
        <taxon>Oomycota</taxon>
        <taxon>Saprolegniomycetes</taxon>
        <taxon>Saprolegniales</taxon>
        <taxon>Achlyaceae</taxon>
        <taxon>Achlya</taxon>
    </lineage>
</organism>
<feature type="transmembrane region" description="Helical" evidence="1">
    <location>
        <begin position="229"/>
        <end position="247"/>
    </location>
</feature>
<dbReference type="GO" id="GO:0005789">
    <property type="term" value="C:endoplasmic reticulum membrane"/>
    <property type="evidence" value="ECO:0007669"/>
    <property type="project" value="TreeGrafter"/>
</dbReference>
<dbReference type="GO" id="GO:0004143">
    <property type="term" value="F:ATP-dependent diacylglycerol kinase activity"/>
    <property type="evidence" value="ECO:0007669"/>
    <property type="project" value="InterPro"/>
</dbReference>
<dbReference type="PANTHER" id="PTHR31303:SF1">
    <property type="entry name" value="CTP-DEPENDENT DIACYLGLYCEROL KINASE 1"/>
    <property type="match status" value="1"/>
</dbReference>
<evidence type="ECO:0008006" key="4">
    <source>
        <dbReference type="Google" id="ProtNLM"/>
    </source>
</evidence>
<feature type="transmembrane region" description="Helical" evidence="1">
    <location>
        <begin position="194"/>
        <end position="217"/>
    </location>
</feature>
<protein>
    <recommendedName>
        <fullName evidence="4">Phosphatidate cytidylyltransferase</fullName>
    </recommendedName>
</protein>
<name>A0A1V9Z468_ACHHY</name>
<proteinExistence type="predicted"/>
<accession>A0A1V9Z468</accession>
<keyword evidence="1" id="KW-0472">Membrane</keyword>
<dbReference type="InterPro" id="IPR037997">
    <property type="entry name" value="Dgk1-like"/>
</dbReference>
<feature type="transmembrane region" description="Helical" evidence="1">
    <location>
        <begin position="34"/>
        <end position="52"/>
    </location>
</feature>
<dbReference type="Proteomes" id="UP000243579">
    <property type="component" value="Unassembled WGS sequence"/>
</dbReference>
<sequence length="273" mass="29689">MLDSVAMFVVPWCAIMGLLYLTPLASYMDATTSNLAIVFFISAILLLQFLVVKRSNYSNVRTTQELHLRRKVQHAGTGALIVVATFYGTSLEASVVLAICALTFYFVSFMRKQSKAVDAIYLQIFGPILRQHEVHHRLPGAFYFLTGSALSFVVYPKFIAQLSVLHLSLGDPCASFFGITLGQHSTRLWNGKTVAGVIGCFLVCLLSSVVFVTLAAHDAVKSFSVIKQMLFMAATGVAGAIGEVVNVGCDDNLSMPLLSGLFSTIFYHAILAL</sequence>
<evidence type="ECO:0000313" key="3">
    <source>
        <dbReference type="Proteomes" id="UP000243579"/>
    </source>
</evidence>
<keyword evidence="1" id="KW-1133">Transmembrane helix</keyword>
<feature type="transmembrane region" description="Helical" evidence="1">
    <location>
        <begin position="94"/>
        <end position="110"/>
    </location>
</feature>
<evidence type="ECO:0000313" key="2">
    <source>
        <dbReference type="EMBL" id="OQR92789.1"/>
    </source>
</evidence>
<feature type="transmembrane region" description="Helical" evidence="1">
    <location>
        <begin position="253"/>
        <end position="272"/>
    </location>
</feature>
<feature type="transmembrane region" description="Helical" evidence="1">
    <location>
        <begin position="140"/>
        <end position="159"/>
    </location>
</feature>
<reference evidence="2 3" key="1">
    <citation type="journal article" date="2014" name="Genome Biol. Evol.">
        <title>The secreted proteins of Achlya hypogyna and Thraustotheca clavata identify the ancestral oomycete secretome and reveal gene acquisitions by horizontal gene transfer.</title>
        <authorList>
            <person name="Misner I."/>
            <person name="Blouin N."/>
            <person name="Leonard G."/>
            <person name="Richards T.A."/>
            <person name="Lane C.E."/>
        </authorList>
    </citation>
    <scope>NUCLEOTIDE SEQUENCE [LARGE SCALE GENOMIC DNA]</scope>
    <source>
        <strain evidence="2 3">ATCC 48635</strain>
    </source>
</reference>
<evidence type="ECO:0000256" key="1">
    <source>
        <dbReference type="SAM" id="Phobius"/>
    </source>
</evidence>
<dbReference type="STRING" id="1202772.A0A1V9Z468"/>
<keyword evidence="1" id="KW-0812">Transmembrane</keyword>
<dbReference type="PANTHER" id="PTHR31303">
    <property type="entry name" value="CTP-DEPENDENT DIACYLGLYCEROL KINASE 1"/>
    <property type="match status" value="1"/>
</dbReference>
<gene>
    <name evidence="2" type="ORF">ACHHYP_03200</name>
</gene>
<dbReference type="AlphaFoldDB" id="A0A1V9Z468"/>
<dbReference type="OrthoDB" id="5673at2759"/>
<dbReference type="EMBL" id="JNBR01000442">
    <property type="protein sequence ID" value="OQR92789.1"/>
    <property type="molecule type" value="Genomic_DNA"/>
</dbReference>
<keyword evidence="3" id="KW-1185">Reference proteome</keyword>
<dbReference type="GO" id="GO:0006654">
    <property type="term" value="P:phosphatidic acid biosynthetic process"/>
    <property type="evidence" value="ECO:0007669"/>
    <property type="project" value="TreeGrafter"/>
</dbReference>
<feature type="transmembrane region" description="Helical" evidence="1">
    <location>
        <begin position="7"/>
        <end position="28"/>
    </location>
</feature>